<dbReference type="PANTHER" id="PTHR30055">
    <property type="entry name" value="HTH-TYPE TRANSCRIPTIONAL REGULATOR RUTR"/>
    <property type="match status" value="1"/>
</dbReference>
<dbReference type="EMBL" id="AP017378">
    <property type="protein sequence ID" value="BBD07293.1"/>
    <property type="molecule type" value="Genomic_DNA"/>
</dbReference>
<feature type="domain" description="HTH tetR-type" evidence="5">
    <location>
        <begin position="9"/>
        <end position="69"/>
    </location>
</feature>
<dbReference type="RefSeq" id="WP_172961612.1">
    <property type="nucleotide sequence ID" value="NZ_AP017378.1"/>
</dbReference>
<dbReference type="InterPro" id="IPR009057">
    <property type="entry name" value="Homeodomain-like_sf"/>
</dbReference>
<accession>A0A2Z6AVQ1</accession>
<evidence type="ECO:0000313" key="6">
    <source>
        <dbReference type="EMBL" id="BBD07293.1"/>
    </source>
</evidence>
<dbReference type="GO" id="GO:0003700">
    <property type="term" value="F:DNA-binding transcription factor activity"/>
    <property type="evidence" value="ECO:0007669"/>
    <property type="project" value="TreeGrafter"/>
</dbReference>
<dbReference type="SUPFAM" id="SSF46689">
    <property type="entry name" value="Homeodomain-like"/>
    <property type="match status" value="1"/>
</dbReference>
<keyword evidence="3" id="KW-0804">Transcription</keyword>
<evidence type="ECO:0000256" key="4">
    <source>
        <dbReference type="PROSITE-ProRule" id="PRU00335"/>
    </source>
</evidence>
<dbReference type="AlphaFoldDB" id="A0A2Z6AVQ1"/>
<dbReference type="PROSITE" id="PS01081">
    <property type="entry name" value="HTH_TETR_1"/>
    <property type="match status" value="1"/>
</dbReference>
<dbReference type="Pfam" id="PF00440">
    <property type="entry name" value="TetR_N"/>
    <property type="match status" value="1"/>
</dbReference>
<dbReference type="KEGG" id="dfl:DFE_0567"/>
<dbReference type="Pfam" id="PF09209">
    <property type="entry name" value="CecR_C"/>
    <property type="match status" value="1"/>
</dbReference>
<dbReference type="GO" id="GO:0000976">
    <property type="term" value="F:transcription cis-regulatory region binding"/>
    <property type="evidence" value="ECO:0007669"/>
    <property type="project" value="TreeGrafter"/>
</dbReference>
<evidence type="ECO:0000256" key="3">
    <source>
        <dbReference type="ARBA" id="ARBA00023163"/>
    </source>
</evidence>
<dbReference type="PROSITE" id="PS50977">
    <property type="entry name" value="HTH_TETR_2"/>
    <property type="match status" value="1"/>
</dbReference>
<dbReference type="InterPro" id="IPR001647">
    <property type="entry name" value="HTH_TetR"/>
</dbReference>
<protein>
    <submittedName>
        <fullName evidence="6">Transcriptional regulator, TetR family</fullName>
    </submittedName>
</protein>
<evidence type="ECO:0000256" key="2">
    <source>
        <dbReference type="ARBA" id="ARBA00023125"/>
    </source>
</evidence>
<organism evidence="6 7">
    <name type="scientific">Desulfovibrio ferrophilus</name>
    <dbReference type="NCBI Taxonomy" id="241368"/>
    <lineage>
        <taxon>Bacteria</taxon>
        <taxon>Pseudomonadati</taxon>
        <taxon>Thermodesulfobacteriota</taxon>
        <taxon>Desulfovibrionia</taxon>
        <taxon>Desulfovibrionales</taxon>
        <taxon>Desulfovibrionaceae</taxon>
        <taxon>Desulfovibrio</taxon>
    </lineage>
</organism>
<dbReference type="InterPro" id="IPR050109">
    <property type="entry name" value="HTH-type_TetR-like_transc_reg"/>
</dbReference>
<dbReference type="PANTHER" id="PTHR30055:SF234">
    <property type="entry name" value="HTH-TYPE TRANSCRIPTIONAL REGULATOR BETI"/>
    <property type="match status" value="1"/>
</dbReference>
<keyword evidence="7" id="KW-1185">Reference proteome</keyword>
<evidence type="ECO:0000259" key="5">
    <source>
        <dbReference type="PROSITE" id="PS50977"/>
    </source>
</evidence>
<keyword evidence="2 4" id="KW-0238">DNA-binding</keyword>
<proteinExistence type="predicted"/>
<keyword evidence="1" id="KW-0805">Transcription regulation</keyword>
<dbReference type="InterPro" id="IPR023772">
    <property type="entry name" value="DNA-bd_HTH_TetR-type_CS"/>
</dbReference>
<feature type="DNA-binding region" description="H-T-H motif" evidence="4">
    <location>
        <begin position="32"/>
        <end position="51"/>
    </location>
</feature>
<evidence type="ECO:0000313" key="7">
    <source>
        <dbReference type="Proteomes" id="UP000269883"/>
    </source>
</evidence>
<dbReference type="Gene3D" id="1.10.357.10">
    <property type="entry name" value="Tetracycline Repressor, domain 2"/>
    <property type="match status" value="1"/>
</dbReference>
<name>A0A2Z6AVQ1_9BACT</name>
<evidence type="ECO:0000256" key="1">
    <source>
        <dbReference type="ARBA" id="ARBA00023015"/>
    </source>
</evidence>
<reference evidence="6 7" key="1">
    <citation type="journal article" date="2018" name="Sci. Adv.">
        <title>Multi-heme cytochromes provide a pathway for survival in energy-limited environments.</title>
        <authorList>
            <person name="Deng X."/>
            <person name="Dohmae N."/>
            <person name="Nealson K.H."/>
            <person name="Hashimoto K."/>
            <person name="Okamoto A."/>
        </authorList>
    </citation>
    <scope>NUCLEOTIDE SEQUENCE [LARGE SCALE GENOMIC DNA]</scope>
    <source>
        <strain evidence="6 7">IS5</strain>
    </source>
</reference>
<dbReference type="Gene3D" id="1.10.10.60">
    <property type="entry name" value="Homeodomain-like"/>
    <property type="match status" value="1"/>
</dbReference>
<gene>
    <name evidence="6" type="ORF">DFE_0567</name>
</gene>
<sequence>MTKMDGKKIGTKDRIQMAASDVFAEYGFEKATVREICARADANVAAVNYHFRDKKDLFLLVLRSWKMSAQERYPLDMGLPDDASDDQKVNAFYKAMLRRILLATQDSTTSYRRAKVFMRELTDGLFRNSDEGCENHKQMFEHLTPIVSRLLGSNAQNQLVNCLDSIIGQVLTYFVGYVVDPEMFEALRSEGEIDRAAQHMTVFTLGGIRAVKETQE</sequence>
<dbReference type="InterPro" id="IPR015292">
    <property type="entry name" value="Tscrpt_reg_YbiH_C"/>
</dbReference>
<dbReference type="Proteomes" id="UP000269883">
    <property type="component" value="Chromosome"/>
</dbReference>